<evidence type="ECO:0000313" key="2">
    <source>
        <dbReference type="EMBL" id="VFK72584.1"/>
    </source>
</evidence>
<accession>A0A451AMG4</accession>
<dbReference type="AlphaFoldDB" id="A0A451AMG4"/>
<name>A0A451AMG4_9GAMM</name>
<dbReference type="EMBL" id="CAADFZ010000132">
    <property type="protein sequence ID" value="VFK67230.1"/>
    <property type="molecule type" value="Genomic_DNA"/>
</dbReference>
<reference evidence="1" key="1">
    <citation type="submission" date="2019-02" db="EMBL/GenBank/DDBJ databases">
        <authorList>
            <person name="Gruber-Vodicka R. H."/>
            <person name="Seah K. B. B."/>
        </authorList>
    </citation>
    <scope>NUCLEOTIDE SEQUENCE</scope>
    <source>
        <strain evidence="2">BECK_BY19</strain>
        <strain evidence="1">BECK_BY8</strain>
    </source>
</reference>
<gene>
    <name evidence="1" type="ORF">BECKUNK1418G_GA0071005_11321</name>
    <name evidence="2" type="ORF">BECKUNK1418H_GA0071006_11241</name>
</gene>
<sequence length="92" mass="10208">MNTLSPTDSDMIRHVCETCVDWLPTFLHLGPDALCEEEGWCNGDGAYRESYSWCRKWRGREVWGRVGAPLPCRGTIEVAEAAEAVPAPGRNG</sequence>
<organism evidence="1">
    <name type="scientific">Candidatus Kentrum sp. UNK</name>
    <dbReference type="NCBI Taxonomy" id="2126344"/>
    <lineage>
        <taxon>Bacteria</taxon>
        <taxon>Pseudomonadati</taxon>
        <taxon>Pseudomonadota</taxon>
        <taxon>Gammaproteobacteria</taxon>
        <taxon>Candidatus Kentrum</taxon>
    </lineage>
</organism>
<proteinExistence type="predicted"/>
<evidence type="ECO:0000313" key="1">
    <source>
        <dbReference type="EMBL" id="VFK67230.1"/>
    </source>
</evidence>
<dbReference type="EMBL" id="CAADGD010000124">
    <property type="protein sequence ID" value="VFK72584.1"/>
    <property type="molecule type" value="Genomic_DNA"/>
</dbReference>
<protein>
    <submittedName>
        <fullName evidence="1">Uncharacterized protein</fullName>
    </submittedName>
</protein>